<comment type="caution">
    <text evidence="1">The sequence shown here is derived from an EMBL/GenBank/DDBJ whole genome shotgun (WGS) entry which is preliminary data.</text>
</comment>
<keyword evidence="2" id="KW-1185">Reference proteome</keyword>
<name>A0A016W6D5_9BILA</name>
<gene>
    <name evidence="1" type="primary">Acey_s1063.g3523</name>
    <name evidence="1" type="ORF">Y032_1063g3523</name>
</gene>
<sequence length="76" mass="8306">MWFVSSGSAHGRTLSAITTVVVSARPNGWLVRLIFYTSGTGNVNHDCHFRGRNIHAARMSAVDVECCLARGSDNRD</sequence>
<evidence type="ECO:0000313" key="1">
    <source>
        <dbReference type="EMBL" id="EYC35409.1"/>
    </source>
</evidence>
<accession>A0A016W6D5</accession>
<proteinExistence type="predicted"/>
<evidence type="ECO:0000313" key="2">
    <source>
        <dbReference type="Proteomes" id="UP000024635"/>
    </source>
</evidence>
<organism evidence="1 2">
    <name type="scientific">Ancylostoma ceylanicum</name>
    <dbReference type="NCBI Taxonomy" id="53326"/>
    <lineage>
        <taxon>Eukaryota</taxon>
        <taxon>Metazoa</taxon>
        <taxon>Ecdysozoa</taxon>
        <taxon>Nematoda</taxon>
        <taxon>Chromadorea</taxon>
        <taxon>Rhabditida</taxon>
        <taxon>Rhabditina</taxon>
        <taxon>Rhabditomorpha</taxon>
        <taxon>Strongyloidea</taxon>
        <taxon>Ancylostomatidae</taxon>
        <taxon>Ancylostomatinae</taxon>
        <taxon>Ancylostoma</taxon>
    </lineage>
</organism>
<dbReference type="Proteomes" id="UP000024635">
    <property type="component" value="Unassembled WGS sequence"/>
</dbReference>
<reference evidence="2" key="1">
    <citation type="journal article" date="2015" name="Nat. Genet.">
        <title>The genome and transcriptome of the zoonotic hookworm Ancylostoma ceylanicum identify infection-specific gene families.</title>
        <authorList>
            <person name="Schwarz E.M."/>
            <person name="Hu Y."/>
            <person name="Antoshechkin I."/>
            <person name="Miller M.M."/>
            <person name="Sternberg P.W."/>
            <person name="Aroian R.V."/>
        </authorList>
    </citation>
    <scope>NUCLEOTIDE SEQUENCE</scope>
    <source>
        <strain evidence="2">HY135</strain>
    </source>
</reference>
<protein>
    <submittedName>
        <fullName evidence="1">Uncharacterized protein</fullName>
    </submittedName>
</protein>
<dbReference type="AlphaFoldDB" id="A0A016W6D5"/>
<dbReference type="EMBL" id="JARK01000663">
    <property type="protein sequence ID" value="EYC35409.1"/>
    <property type="molecule type" value="Genomic_DNA"/>
</dbReference>